<dbReference type="Proteomes" id="UP000605259">
    <property type="component" value="Unassembled WGS sequence"/>
</dbReference>
<evidence type="ECO:0000313" key="1">
    <source>
        <dbReference type="EMBL" id="GGE54979.1"/>
    </source>
</evidence>
<dbReference type="RefSeq" id="WP_229722105.1">
    <property type="nucleotide sequence ID" value="NZ_BMFK01000001.1"/>
</dbReference>
<dbReference type="GO" id="GO:0005829">
    <property type="term" value="C:cytosol"/>
    <property type="evidence" value="ECO:0007669"/>
    <property type="project" value="TreeGrafter"/>
</dbReference>
<dbReference type="GO" id="GO:0003700">
    <property type="term" value="F:DNA-binding transcription factor activity"/>
    <property type="evidence" value="ECO:0007669"/>
    <property type="project" value="TreeGrafter"/>
</dbReference>
<reference evidence="1" key="1">
    <citation type="journal article" date="2014" name="Int. J. Syst. Evol. Microbiol.">
        <title>Complete genome sequence of Corynebacterium casei LMG S-19264T (=DSM 44701T), isolated from a smear-ripened cheese.</title>
        <authorList>
            <consortium name="US DOE Joint Genome Institute (JGI-PGF)"/>
            <person name="Walter F."/>
            <person name="Albersmeier A."/>
            <person name="Kalinowski J."/>
            <person name="Ruckert C."/>
        </authorList>
    </citation>
    <scope>NUCLEOTIDE SEQUENCE</scope>
    <source>
        <strain evidence="1">CGMCC 1.12698</strain>
    </source>
</reference>
<dbReference type="Gene3D" id="1.10.10.10">
    <property type="entry name" value="Winged helix-like DNA-binding domain superfamily/Winged helix DNA-binding domain"/>
    <property type="match status" value="1"/>
</dbReference>
<dbReference type="PROSITE" id="PS01332">
    <property type="entry name" value="HTH_RRF2_1"/>
    <property type="match status" value="1"/>
</dbReference>
<dbReference type="InterPro" id="IPR030489">
    <property type="entry name" value="TR_Rrf2-type_CS"/>
</dbReference>
<accession>A0A917AI91</accession>
<proteinExistence type="predicted"/>
<dbReference type="AlphaFoldDB" id="A0A917AI91"/>
<dbReference type="InterPro" id="IPR036390">
    <property type="entry name" value="WH_DNA-bd_sf"/>
</dbReference>
<dbReference type="PANTHER" id="PTHR33221">
    <property type="entry name" value="WINGED HELIX-TURN-HELIX TRANSCRIPTIONAL REGULATOR, RRF2 FAMILY"/>
    <property type="match status" value="1"/>
</dbReference>
<dbReference type="SUPFAM" id="SSF46785">
    <property type="entry name" value="Winged helix' DNA-binding domain"/>
    <property type="match status" value="1"/>
</dbReference>
<dbReference type="PANTHER" id="PTHR33221:SF15">
    <property type="entry name" value="HTH-TYPE TRANSCRIPTIONAL REGULATOR YWGB-RELATED"/>
    <property type="match status" value="1"/>
</dbReference>
<dbReference type="InterPro" id="IPR036388">
    <property type="entry name" value="WH-like_DNA-bd_sf"/>
</dbReference>
<gene>
    <name evidence="1" type="ORF">GCM10007140_01620</name>
</gene>
<keyword evidence="2" id="KW-1185">Reference proteome</keyword>
<dbReference type="NCBIfam" id="TIGR00738">
    <property type="entry name" value="rrf2_super"/>
    <property type="match status" value="1"/>
</dbReference>
<comment type="caution">
    <text evidence="1">The sequence shown here is derived from an EMBL/GenBank/DDBJ whole genome shotgun (WGS) entry which is preliminary data.</text>
</comment>
<name>A0A917AI91_9BACI</name>
<sequence length="159" mass="17734">MKMTAGVEQAVYALLLLNRLPKHAMVSGESLSKQLQVSPTYLQKLMRKLVQAGLVSSVSGVKGGFQLLVNAKDIRIYDVYIAVEGVESLYRSNGIFHTIFHLKENTTCLLSDVMREAEDAWQSILKGTTIASLHEALNNNASYEELMKVDAFLREKMVI</sequence>
<evidence type="ECO:0000313" key="2">
    <source>
        <dbReference type="Proteomes" id="UP000605259"/>
    </source>
</evidence>
<dbReference type="Pfam" id="PF02082">
    <property type="entry name" value="Rrf2"/>
    <property type="match status" value="1"/>
</dbReference>
<organism evidence="1 2">
    <name type="scientific">Priestia taiwanensis</name>
    <dbReference type="NCBI Taxonomy" id="1347902"/>
    <lineage>
        <taxon>Bacteria</taxon>
        <taxon>Bacillati</taxon>
        <taxon>Bacillota</taxon>
        <taxon>Bacilli</taxon>
        <taxon>Bacillales</taxon>
        <taxon>Bacillaceae</taxon>
        <taxon>Priestia</taxon>
    </lineage>
</organism>
<protein>
    <submittedName>
        <fullName evidence="1">Rrf2 family transcriptional regulator</fullName>
    </submittedName>
</protein>
<reference evidence="1" key="2">
    <citation type="submission" date="2020-09" db="EMBL/GenBank/DDBJ databases">
        <authorList>
            <person name="Sun Q."/>
            <person name="Zhou Y."/>
        </authorList>
    </citation>
    <scope>NUCLEOTIDE SEQUENCE</scope>
    <source>
        <strain evidence="1">CGMCC 1.12698</strain>
    </source>
</reference>
<dbReference type="EMBL" id="BMFK01000001">
    <property type="protein sequence ID" value="GGE54979.1"/>
    <property type="molecule type" value="Genomic_DNA"/>
</dbReference>
<dbReference type="InterPro" id="IPR000944">
    <property type="entry name" value="Tscrpt_reg_Rrf2"/>
</dbReference>
<dbReference type="PROSITE" id="PS51197">
    <property type="entry name" value="HTH_RRF2_2"/>
    <property type="match status" value="1"/>
</dbReference>